<sequence>MRLRLLWHAIRYLLVGLPSAMATLLFVPLLALGLLSTGVGLGVVVLPRIVMGLRLWAEWHRRRAAALVNATISARQARLRQGIRAQWRQLLDDPEIRRDLRWIVRHIATGFPAGLVALMVVGMAVSSVIVAPFWWAFPVDEALTILAFPVTTWWQAIALGVPQLAAALALGWWVLPGLARLHARSCLAALEPSPVEQLAQRVGELTESRAGVLDAHGAELRRIERDLHDGTQAKLVAIAMRLGVAREMLNEDAGPLARLLSEAHESTEEAMTELRQVIRTMYPPILADRGLKGAVSAVAAGAGVPVEVSTDDLGRVPAAVEAAAYFIVAETITNVTRHSGATRATVRLSRRRDVLLIEVGDDGRGGIDESRGTGVAGIRKRAAAFDGRVQVHSPAGGPTTITVELPCAS</sequence>
<dbReference type="PANTHER" id="PTHR24421:SF10">
    <property type="entry name" value="NITRATE_NITRITE SENSOR PROTEIN NARQ"/>
    <property type="match status" value="1"/>
</dbReference>
<reference evidence="13 14" key="1">
    <citation type="submission" date="2016-10" db="EMBL/GenBank/DDBJ databases">
        <authorList>
            <person name="de Groot N.N."/>
        </authorList>
    </citation>
    <scope>NUCLEOTIDE SEQUENCE [LARGE SCALE GENOMIC DNA]</scope>
    <source>
        <strain evidence="13 14">CGMCC 4.6533</strain>
    </source>
</reference>
<dbReference type="CDD" id="cd16917">
    <property type="entry name" value="HATPase_UhpB-NarQ-NarX-like"/>
    <property type="match status" value="1"/>
</dbReference>
<feature type="transmembrane region" description="Helical" evidence="9">
    <location>
        <begin position="12"/>
        <end position="32"/>
    </location>
</feature>
<keyword evidence="9" id="KW-0472">Membrane</keyword>
<dbReference type="InterPro" id="IPR050482">
    <property type="entry name" value="Sensor_HK_TwoCompSys"/>
</dbReference>
<dbReference type="Pfam" id="PF02518">
    <property type="entry name" value="HATPase_c"/>
    <property type="match status" value="1"/>
</dbReference>
<proteinExistence type="predicted"/>
<evidence type="ECO:0000256" key="6">
    <source>
        <dbReference type="ARBA" id="ARBA00022777"/>
    </source>
</evidence>
<dbReference type="PANTHER" id="PTHR24421">
    <property type="entry name" value="NITRATE/NITRITE SENSOR PROTEIN NARX-RELATED"/>
    <property type="match status" value="1"/>
</dbReference>
<evidence type="ECO:0000256" key="5">
    <source>
        <dbReference type="ARBA" id="ARBA00022741"/>
    </source>
</evidence>
<evidence type="ECO:0000256" key="3">
    <source>
        <dbReference type="ARBA" id="ARBA00022553"/>
    </source>
</evidence>
<evidence type="ECO:0000256" key="9">
    <source>
        <dbReference type="SAM" id="Phobius"/>
    </source>
</evidence>
<dbReference type="SUPFAM" id="SSF55874">
    <property type="entry name" value="ATPase domain of HSP90 chaperone/DNA topoisomerase II/histidine kinase"/>
    <property type="match status" value="1"/>
</dbReference>
<dbReference type="GO" id="GO:0005524">
    <property type="term" value="F:ATP binding"/>
    <property type="evidence" value="ECO:0007669"/>
    <property type="project" value="UniProtKB-KW"/>
</dbReference>
<evidence type="ECO:0000256" key="7">
    <source>
        <dbReference type="ARBA" id="ARBA00022840"/>
    </source>
</evidence>
<evidence type="ECO:0000256" key="2">
    <source>
        <dbReference type="ARBA" id="ARBA00012438"/>
    </source>
</evidence>
<dbReference type="Gene3D" id="3.30.565.10">
    <property type="entry name" value="Histidine kinase-like ATPase, C-terminal domain"/>
    <property type="match status" value="1"/>
</dbReference>
<feature type="transmembrane region" description="Helical" evidence="9">
    <location>
        <begin position="153"/>
        <end position="175"/>
    </location>
</feature>
<evidence type="ECO:0000259" key="12">
    <source>
        <dbReference type="Pfam" id="PF13796"/>
    </source>
</evidence>
<evidence type="ECO:0000256" key="1">
    <source>
        <dbReference type="ARBA" id="ARBA00000085"/>
    </source>
</evidence>
<dbReference type="GO" id="GO:0016020">
    <property type="term" value="C:membrane"/>
    <property type="evidence" value="ECO:0007669"/>
    <property type="project" value="InterPro"/>
</dbReference>
<dbReference type="GO" id="GO:0046983">
    <property type="term" value="F:protein dimerization activity"/>
    <property type="evidence" value="ECO:0007669"/>
    <property type="project" value="InterPro"/>
</dbReference>
<evidence type="ECO:0000259" key="10">
    <source>
        <dbReference type="Pfam" id="PF02518"/>
    </source>
</evidence>
<keyword evidence="14" id="KW-1185">Reference proteome</keyword>
<evidence type="ECO:0000313" key="13">
    <source>
        <dbReference type="EMBL" id="SDL22449.1"/>
    </source>
</evidence>
<dbReference type="STRING" id="633440.SAMN05421869_123134"/>
<keyword evidence="5" id="KW-0547">Nucleotide-binding</keyword>
<feature type="transmembrane region" description="Helical" evidence="9">
    <location>
        <begin position="38"/>
        <end position="57"/>
    </location>
</feature>
<feature type="domain" description="Histidine kinase/HSP90-like ATPase" evidence="10">
    <location>
        <begin position="322"/>
        <end position="407"/>
    </location>
</feature>
<keyword evidence="8" id="KW-0902">Two-component regulatory system</keyword>
<dbReference type="AlphaFoldDB" id="A0A1G9IB62"/>
<dbReference type="Proteomes" id="UP000199202">
    <property type="component" value="Unassembled WGS sequence"/>
</dbReference>
<evidence type="ECO:0000259" key="11">
    <source>
        <dbReference type="Pfam" id="PF07730"/>
    </source>
</evidence>
<name>A0A1G9IB62_9ACTN</name>
<evidence type="ECO:0000256" key="4">
    <source>
        <dbReference type="ARBA" id="ARBA00022679"/>
    </source>
</evidence>
<evidence type="ECO:0000313" key="14">
    <source>
        <dbReference type="Proteomes" id="UP000199202"/>
    </source>
</evidence>
<dbReference type="Pfam" id="PF13796">
    <property type="entry name" value="Sensor"/>
    <property type="match status" value="1"/>
</dbReference>
<keyword evidence="9" id="KW-0812">Transmembrane</keyword>
<feature type="transmembrane region" description="Helical" evidence="9">
    <location>
        <begin position="107"/>
        <end position="133"/>
    </location>
</feature>
<keyword evidence="9" id="KW-1133">Transmembrane helix</keyword>
<protein>
    <recommendedName>
        <fullName evidence="2">histidine kinase</fullName>
        <ecNumber evidence="2">2.7.13.3</ecNumber>
    </recommendedName>
</protein>
<dbReference type="GO" id="GO:0000155">
    <property type="term" value="F:phosphorelay sensor kinase activity"/>
    <property type="evidence" value="ECO:0007669"/>
    <property type="project" value="InterPro"/>
</dbReference>
<keyword evidence="4" id="KW-0808">Transferase</keyword>
<dbReference type="InterPro" id="IPR011712">
    <property type="entry name" value="Sig_transdc_His_kin_sub3_dim/P"/>
</dbReference>
<dbReference type="Pfam" id="PF07730">
    <property type="entry name" value="HisKA_3"/>
    <property type="match status" value="1"/>
</dbReference>
<organism evidence="13 14">
    <name type="scientific">Nonomuraea jiangxiensis</name>
    <dbReference type="NCBI Taxonomy" id="633440"/>
    <lineage>
        <taxon>Bacteria</taxon>
        <taxon>Bacillati</taxon>
        <taxon>Actinomycetota</taxon>
        <taxon>Actinomycetes</taxon>
        <taxon>Streptosporangiales</taxon>
        <taxon>Streptosporangiaceae</taxon>
        <taxon>Nonomuraea</taxon>
    </lineage>
</organism>
<dbReference type="InterPro" id="IPR025828">
    <property type="entry name" value="Put_sensor_dom"/>
</dbReference>
<dbReference type="EC" id="2.7.13.3" evidence="2"/>
<dbReference type="InterPro" id="IPR003594">
    <property type="entry name" value="HATPase_dom"/>
</dbReference>
<gene>
    <name evidence="13" type="ORF">SAMN05421869_123134</name>
</gene>
<dbReference type="EMBL" id="FNDJ01000023">
    <property type="protein sequence ID" value="SDL22449.1"/>
    <property type="molecule type" value="Genomic_DNA"/>
</dbReference>
<keyword evidence="6 13" id="KW-0418">Kinase</keyword>
<keyword evidence="3" id="KW-0597">Phosphoprotein</keyword>
<evidence type="ECO:0000256" key="8">
    <source>
        <dbReference type="ARBA" id="ARBA00023012"/>
    </source>
</evidence>
<dbReference type="RefSeq" id="WP_245765555.1">
    <property type="nucleotide sequence ID" value="NZ_FNDJ01000023.1"/>
</dbReference>
<feature type="domain" description="Signal transduction histidine kinase subgroup 3 dimerisation and phosphoacceptor" evidence="11">
    <location>
        <begin position="219"/>
        <end position="284"/>
    </location>
</feature>
<accession>A0A1G9IB62</accession>
<dbReference type="InterPro" id="IPR036890">
    <property type="entry name" value="HATPase_C_sf"/>
</dbReference>
<comment type="catalytic activity">
    <reaction evidence="1">
        <text>ATP + protein L-histidine = ADP + protein N-phospho-L-histidine.</text>
        <dbReference type="EC" id="2.7.13.3"/>
    </reaction>
</comment>
<keyword evidence="7" id="KW-0067">ATP-binding</keyword>
<feature type="domain" description="Putative sensor" evidence="12">
    <location>
        <begin position="12"/>
        <end position="184"/>
    </location>
</feature>
<dbReference type="Gene3D" id="1.20.5.1930">
    <property type="match status" value="1"/>
</dbReference>